<name>E6QAS9_9ZZZZ</name>
<gene>
    <name evidence="1" type="ORF">CARN5_2302</name>
</gene>
<organism evidence="1">
    <name type="scientific">mine drainage metagenome</name>
    <dbReference type="NCBI Taxonomy" id="410659"/>
    <lineage>
        <taxon>unclassified sequences</taxon>
        <taxon>metagenomes</taxon>
        <taxon>ecological metagenomes</taxon>
    </lineage>
</organism>
<comment type="caution">
    <text evidence="1">The sequence shown here is derived from an EMBL/GenBank/DDBJ whole genome shotgun (WGS) entry which is preliminary data.</text>
</comment>
<dbReference type="EMBL" id="CABP01000056">
    <property type="protein sequence ID" value="CBI04305.1"/>
    <property type="molecule type" value="Genomic_DNA"/>
</dbReference>
<sequence length="411" mass="42809">MNKNPHQKFIVSVLCLSMAATPLASWSSFAQANNTINILPANQPQVMILLDNSQGMAGVLRGPTGLSGAIMTGSGTVPEDANSSSPVNYTASGFTPPALGSSGTSVPYSVPCNTSGITAAAQSACALVGASTSSSTKSSSSIYGYIDNSQSMLNMAEQAIGTIINTPEYSNNIQFGLMDYALSGNVPLYNTWVYYMSDNSGFSFGNSATGAPSGDVTVANPCYQSGSSSCINLQQNVFGQGNGSISDPYLYVQASSDAPVINDVLYAIAAHWQPDATNAVGWGPNPYGLNLQSYMTGNSGINFSNYSNGLASGMTPTSAGYFPLSQQVWESQRGYAFNASTSYDKGNIVSPISATNSKNTTNIANAILPEVFLPNNRKFNYPTKGPITASAGYSPVAGAFSTALSHFRKNA</sequence>
<reference evidence="1" key="1">
    <citation type="submission" date="2009-10" db="EMBL/GenBank/DDBJ databases">
        <title>Diversity of trophic interactions inside an arsenic-rich microbial ecosystem.</title>
        <authorList>
            <person name="Bertin P.N."/>
            <person name="Heinrich-Salmeron A."/>
            <person name="Pelletier E."/>
            <person name="Goulhen-Chollet F."/>
            <person name="Arsene-Ploetze F."/>
            <person name="Gallien S."/>
            <person name="Calteau A."/>
            <person name="Vallenet D."/>
            <person name="Casiot C."/>
            <person name="Chane-Woon-Ming B."/>
            <person name="Giloteaux L."/>
            <person name="Barakat M."/>
            <person name="Bonnefoy V."/>
            <person name="Bruneel O."/>
            <person name="Chandler M."/>
            <person name="Cleiss J."/>
            <person name="Duran R."/>
            <person name="Elbaz-Poulichet F."/>
            <person name="Fonknechten N."/>
            <person name="Lauga B."/>
            <person name="Mornico D."/>
            <person name="Ortet P."/>
            <person name="Schaeffer C."/>
            <person name="Siguier P."/>
            <person name="Alexander Thil Smith A."/>
            <person name="Van Dorsselaer A."/>
            <person name="Weissenbach J."/>
            <person name="Medigue C."/>
            <person name="Le Paslier D."/>
        </authorList>
    </citation>
    <scope>NUCLEOTIDE SEQUENCE</scope>
</reference>
<dbReference type="AlphaFoldDB" id="E6QAS9"/>
<protein>
    <submittedName>
        <fullName evidence="1">Uncharacterized protein</fullName>
    </submittedName>
</protein>
<evidence type="ECO:0000313" key="1">
    <source>
        <dbReference type="EMBL" id="CBI04305.1"/>
    </source>
</evidence>
<proteinExistence type="predicted"/>
<accession>E6QAS9</accession>